<accession>A0A179B3T1</accession>
<keyword evidence="3 4" id="KW-0663">Pyridoxal phosphate</keyword>
<dbReference type="InterPro" id="IPR015421">
    <property type="entry name" value="PyrdxlP-dep_Trfase_major"/>
</dbReference>
<dbReference type="PANTHER" id="PTHR11808:SF90">
    <property type="entry name" value="CYSTATHIONINE GAMMA-SYNTHASE"/>
    <property type="match status" value="1"/>
</dbReference>
<evidence type="ECO:0000256" key="2">
    <source>
        <dbReference type="ARBA" id="ARBA00009077"/>
    </source>
</evidence>
<organism evidence="6 7">
    <name type="scientific">Peptidiphaga gingivicola</name>
    <dbReference type="NCBI Taxonomy" id="2741497"/>
    <lineage>
        <taxon>Bacteria</taxon>
        <taxon>Bacillati</taxon>
        <taxon>Actinomycetota</taxon>
        <taxon>Actinomycetes</taxon>
        <taxon>Actinomycetales</taxon>
        <taxon>Actinomycetaceae</taxon>
        <taxon>Peptidiphaga</taxon>
    </lineage>
</organism>
<evidence type="ECO:0000256" key="4">
    <source>
        <dbReference type="PIRSR" id="PIRSR001434-2"/>
    </source>
</evidence>
<dbReference type="InterPro" id="IPR015424">
    <property type="entry name" value="PyrdxlP-dep_Trfase"/>
</dbReference>
<evidence type="ECO:0000256" key="5">
    <source>
        <dbReference type="RuleBase" id="RU362118"/>
    </source>
</evidence>
<dbReference type="InterPro" id="IPR054542">
    <property type="entry name" value="Cys_met_metab_PP"/>
</dbReference>
<sequence>MSAHAEPSRREKAPRRAETVLAHIGTSSDPGTGALTAPIYLSTAYAHPGLGASTGYDYTRTANPTRDVLQSALAQIEGGTAGFATSSGMAAAELVVSLAAPGSRIVAAEDIYGGTYRYFDELAKTGVYDVDFAIGEQGLCAALSKPADLVFIETPTNPMMVEIDIERIVDMGRRAGAIVAVDNTFYTPIFQRPLESGADVVLHSATKYLGGHNDVLAGAVIVSREDLAEKLAVRLNMTGATLGPFDSWLLMRGMKTLALRMERHQDNARKVAAALEESPLIDRVHYTGRGGMLSFVPNESVDMPKVLESVRLFTFAESLGGVESLITCPAVQTHADVPRERRMGYGLTDDLLRLSVGLEHWRDLVDDLLGALEVSIRRR</sequence>
<dbReference type="AlphaFoldDB" id="A0A179B3T1"/>
<dbReference type="SUPFAM" id="SSF53383">
    <property type="entry name" value="PLP-dependent transferases"/>
    <property type="match status" value="1"/>
</dbReference>
<dbReference type="Gene3D" id="3.90.1150.10">
    <property type="entry name" value="Aspartate Aminotransferase, domain 1"/>
    <property type="match status" value="1"/>
</dbReference>
<dbReference type="STRING" id="1823756.A4H34_02290"/>
<proteinExistence type="inferred from homology"/>
<dbReference type="InterPro" id="IPR015422">
    <property type="entry name" value="PyrdxlP-dep_Trfase_small"/>
</dbReference>
<protein>
    <submittedName>
        <fullName evidence="6">Cystathionine gamma-synthase</fullName>
    </submittedName>
</protein>
<dbReference type="GO" id="GO:0005737">
    <property type="term" value="C:cytoplasm"/>
    <property type="evidence" value="ECO:0007669"/>
    <property type="project" value="TreeGrafter"/>
</dbReference>
<dbReference type="CDD" id="cd00614">
    <property type="entry name" value="CGS_like"/>
    <property type="match status" value="1"/>
</dbReference>
<dbReference type="OrthoDB" id="9780685at2"/>
<dbReference type="RefSeq" id="WP_064230933.1">
    <property type="nucleotide sequence ID" value="NZ_LVZK01000001.1"/>
</dbReference>
<dbReference type="InterPro" id="IPR000277">
    <property type="entry name" value="Cys/Met-Metab_PyrdxlP-dep_enz"/>
</dbReference>
<dbReference type="FunFam" id="3.40.640.10:FF:000009">
    <property type="entry name" value="Cystathionine gamma-synthase homolog"/>
    <property type="match status" value="1"/>
</dbReference>
<dbReference type="Pfam" id="PF01053">
    <property type="entry name" value="Cys_Met_Meta_PP"/>
    <property type="match status" value="1"/>
</dbReference>
<dbReference type="GO" id="GO:0016846">
    <property type="term" value="F:carbon-sulfur lyase activity"/>
    <property type="evidence" value="ECO:0007669"/>
    <property type="project" value="TreeGrafter"/>
</dbReference>
<dbReference type="PIRSF" id="PIRSF001434">
    <property type="entry name" value="CGS"/>
    <property type="match status" value="1"/>
</dbReference>
<reference evidence="6 7" key="1">
    <citation type="submission" date="2016-04" db="EMBL/GenBank/DDBJ databases">
        <title>Peptidophaga gingivicola gen. nov., sp. nov., isolated from human subgingival plaque.</title>
        <authorList>
            <person name="Beall C.J."/>
            <person name="Mokrzan E.M."/>
            <person name="Griffen A.L."/>
            <person name="Leys E.J."/>
        </authorList>
    </citation>
    <scope>NUCLEOTIDE SEQUENCE [LARGE SCALE GENOMIC DNA]</scope>
    <source>
        <strain evidence="6 7">BA112</strain>
    </source>
</reference>
<gene>
    <name evidence="6" type="ORF">A4H34_02290</name>
</gene>
<feature type="modified residue" description="N6-(pyridoxal phosphate)lysine" evidence="4">
    <location>
        <position position="207"/>
    </location>
</feature>
<dbReference type="PANTHER" id="PTHR11808">
    <property type="entry name" value="TRANS-SULFURATION ENZYME FAMILY MEMBER"/>
    <property type="match status" value="1"/>
</dbReference>
<keyword evidence="7" id="KW-1185">Reference proteome</keyword>
<evidence type="ECO:0000313" key="7">
    <source>
        <dbReference type="Proteomes" id="UP000078368"/>
    </source>
</evidence>
<dbReference type="GO" id="GO:0030170">
    <property type="term" value="F:pyridoxal phosphate binding"/>
    <property type="evidence" value="ECO:0007669"/>
    <property type="project" value="InterPro"/>
</dbReference>
<evidence type="ECO:0000313" key="6">
    <source>
        <dbReference type="EMBL" id="OAP86029.1"/>
    </source>
</evidence>
<comment type="similarity">
    <text evidence="2 5">Belongs to the trans-sulfuration enzymes family.</text>
</comment>
<dbReference type="EMBL" id="LVZK01000001">
    <property type="protein sequence ID" value="OAP86029.1"/>
    <property type="molecule type" value="Genomic_DNA"/>
</dbReference>
<dbReference type="Gene3D" id="3.40.640.10">
    <property type="entry name" value="Type I PLP-dependent aspartate aminotransferase-like (Major domain)"/>
    <property type="match status" value="1"/>
</dbReference>
<evidence type="ECO:0000256" key="1">
    <source>
        <dbReference type="ARBA" id="ARBA00001933"/>
    </source>
</evidence>
<dbReference type="PROSITE" id="PS00868">
    <property type="entry name" value="CYS_MET_METAB_PP"/>
    <property type="match status" value="1"/>
</dbReference>
<dbReference type="GO" id="GO:0019346">
    <property type="term" value="P:transsulfuration"/>
    <property type="evidence" value="ECO:0007669"/>
    <property type="project" value="InterPro"/>
</dbReference>
<evidence type="ECO:0000256" key="3">
    <source>
        <dbReference type="ARBA" id="ARBA00022898"/>
    </source>
</evidence>
<comment type="caution">
    <text evidence="6">The sequence shown here is derived from an EMBL/GenBank/DDBJ whole genome shotgun (WGS) entry which is preliminary data.</text>
</comment>
<comment type="cofactor">
    <cofactor evidence="1 5">
        <name>pyridoxal 5'-phosphate</name>
        <dbReference type="ChEBI" id="CHEBI:597326"/>
    </cofactor>
</comment>
<name>A0A179B3T1_9ACTO</name>
<dbReference type="Proteomes" id="UP000078368">
    <property type="component" value="Unassembled WGS sequence"/>
</dbReference>